<keyword evidence="2" id="KW-1185">Reference proteome</keyword>
<reference evidence="1" key="2">
    <citation type="submission" date="2021-08" db="EMBL/GenBank/DDBJ databases">
        <authorList>
            <person name="Tani A."/>
            <person name="Ola A."/>
            <person name="Ogura Y."/>
            <person name="Katsura K."/>
            <person name="Hayashi T."/>
        </authorList>
    </citation>
    <scope>NUCLEOTIDE SEQUENCE</scope>
    <source>
        <strain evidence="1">DSM 19015</strain>
    </source>
</reference>
<dbReference type="EMBL" id="BPQP01000089">
    <property type="protein sequence ID" value="GJD97488.1"/>
    <property type="molecule type" value="Genomic_DNA"/>
</dbReference>
<protein>
    <submittedName>
        <fullName evidence="1">Uncharacterized protein</fullName>
    </submittedName>
</protein>
<proteinExistence type="predicted"/>
<gene>
    <name evidence="1" type="ORF">OCOJLMKI_4719</name>
</gene>
<evidence type="ECO:0000313" key="2">
    <source>
        <dbReference type="Proteomes" id="UP001055125"/>
    </source>
</evidence>
<dbReference type="Proteomes" id="UP001055125">
    <property type="component" value="Unassembled WGS sequence"/>
</dbReference>
<organism evidence="1 2">
    <name type="scientific">Methylobacterium iners</name>
    <dbReference type="NCBI Taxonomy" id="418707"/>
    <lineage>
        <taxon>Bacteria</taxon>
        <taxon>Pseudomonadati</taxon>
        <taxon>Pseudomonadota</taxon>
        <taxon>Alphaproteobacteria</taxon>
        <taxon>Hyphomicrobiales</taxon>
        <taxon>Methylobacteriaceae</taxon>
        <taxon>Methylobacterium</taxon>
    </lineage>
</organism>
<comment type="caution">
    <text evidence="1">The sequence shown here is derived from an EMBL/GenBank/DDBJ whole genome shotgun (WGS) entry which is preliminary data.</text>
</comment>
<accession>A0ABQ4S6Q8</accession>
<reference evidence="1" key="1">
    <citation type="journal article" date="2021" name="Front. Microbiol.">
        <title>Comprehensive Comparative Genomics and Phenotyping of Methylobacterium Species.</title>
        <authorList>
            <person name="Alessa O."/>
            <person name="Ogura Y."/>
            <person name="Fujitani Y."/>
            <person name="Takami H."/>
            <person name="Hayashi T."/>
            <person name="Sahin N."/>
            <person name="Tani A."/>
        </authorList>
    </citation>
    <scope>NUCLEOTIDE SEQUENCE</scope>
    <source>
        <strain evidence="1">DSM 19015</strain>
    </source>
</reference>
<sequence>MARFPCEIRGFARVHASRPARAYPEADAARAVIVAGLASARYRMKVRGDDLVARHNAEAGHQAATELERETATQIATSFEGSPIEFCARVKARVPSAKPCRMPGMNSQRVRTQLRAGDIETWGLDRLLAVAASLGLRAEIRLVPIEGIHG</sequence>
<dbReference type="RefSeq" id="WP_238246546.1">
    <property type="nucleotide sequence ID" value="NZ_BPQP01000089.1"/>
</dbReference>
<name>A0ABQ4S6Q8_9HYPH</name>
<evidence type="ECO:0000313" key="1">
    <source>
        <dbReference type="EMBL" id="GJD97488.1"/>
    </source>
</evidence>